<evidence type="ECO:0000256" key="2">
    <source>
        <dbReference type="ARBA" id="ARBA00001961"/>
    </source>
</evidence>
<dbReference type="InterPro" id="IPR010376">
    <property type="entry name" value="GBBH-like_N"/>
</dbReference>
<evidence type="ECO:0000259" key="10">
    <source>
        <dbReference type="Pfam" id="PF02668"/>
    </source>
</evidence>
<evidence type="ECO:0000256" key="6">
    <source>
        <dbReference type="ARBA" id="ARBA00022873"/>
    </source>
</evidence>
<keyword evidence="13" id="KW-1185">Reference proteome</keyword>
<evidence type="ECO:0000256" key="1">
    <source>
        <dbReference type="ARBA" id="ARBA00001954"/>
    </source>
</evidence>
<feature type="domain" description="TauD/TfdA-like" evidence="10">
    <location>
        <begin position="204"/>
        <end position="447"/>
    </location>
</feature>
<dbReference type="Gene3D" id="3.60.130.10">
    <property type="entry name" value="Clavaminate synthase-like"/>
    <property type="match status" value="1"/>
</dbReference>
<gene>
    <name evidence="12" type="ORF">CUNI_LOCUS8577</name>
</gene>
<name>A0A8S3Z1U5_9EUPU</name>
<comment type="pathway">
    <text evidence="3">Amine and polyamine biosynthesis; carnitine biosynthesis.</text>
</comment>
<dbReference type="InterPro" id="IPR038492">
    <property type="entry name" value="GBBH-like_N_sf"/>
</dbReference>
<evidence type="ECO:0000313" key="13">
    <source>
        <dbReference type="Proteomes" id="UP000678393"/>
    </source>
</evidence>
<keyword evidence="6" id="KW-0124">Carnitine biosynthesis</keyword>
<reference evidence="12" key="1">
    <citation type="submission" date="2021-04" db="EMBL/GenBank/DDBJ databases">
        <authorList>
            <consortium name="Molecular Ecology Group"/>
        </authorList>
    </citation>
    <scope>NUCLEOTIDE SEQUENCE</scope>
</reference>
<dbReference type="GO" id="GO:0046872">
    <property type="term" value="F:metal ion binding"/>
    <property type="evidence" value="ECO:0007669"/>
    <property type="project" value="UniProtKB-KW"/>
</dbReference>
<evidence type="ECO:0000256" key="4">
    <source>
        <dbReference type="ARBA" id="ARBA00008654"/>
    </source>
</evidence>
<feature type="domain" description="Gamma-butyrobetaine hydroxylase-like N-terminal" evidence="11">
    <location>
        <begin position="89"/>
        <end position="162"/>
    </location>
</feature>
<dbReference type="GO" id="GO:0016706">
    <property type="term" value="F:2-oxoglutarate-dependent dioxygenase activity"/>
    <property type="evidence" value="ECO:0007669"/>
    <property type="project" value="UniProtKB-ARBA"/>
</dbReference>
<dbReference type="InterPro" id="IPR042098">
    <property type="entry name" value="TauD-like_sf"/>
</dbReference>
<comment type="caution">
    <text evidence="12">The sequence shown here is derived from an EMBL/GenBank/DDBJ whole genome shotgun (WGS) entry which is preliminary data.</text>
</comment>
<evidence type="ECO:0000313" key="12">
    <source>
        <dbReference type="EMBL" id="CAG5123019.1"/>
    </source>
</evidence>
<comment type="cofactor">
    <cofactor evidence="2">
        <name>L-ascorbate</name>
        <dbReference type="ChEBI" id="CHEBI:38290"/>
    </cofactor>
</comment>
<keyword evidence="5" id="KW-0479">Metal-binding</keyword>
<dbReference type="PANTHER" id="PTHR10696:SF25">
    <property type="entry name" value="OXIDOREDUCTASE AIM17-RELATED"/>
    <property type="match status" value="1"/>
</dbReference>
<dbReference type="InterPro" id="IPR050411">
    <property type="entry name" value="AlphaKG_dependent_hydroxylases"/>
</dbReference>
<accession>A0A8S3Z1U5</accession>
<proteinExistence type="inferred from homology"/>
<sequence>MFRAVVWRGHRCQIVLNQAGKQIRPNELAPGYSLASCYVGCTSRNARMTSTRAWPSRATPHLDSIKARGLYNNDVMKHLKTYSIKELTVTNDGTLLRILWEDDHVSQFHASWLRHNCHCPECRLDYNGMITVNFDTLDLDQLRITGASVEGEEVLTVRWQDGGTVHEGPLLLAWLRDNCYSEQADKDRRSRIAVTFYDDKTIPDVSYDDIIASERGLYRWLSHLSERGICLVTNVPKQTGMVQQVAQLIAPIQHTIYGETFDVVSTPRPVNAAYSPVKLDLHMDQVHYESPPGLQFLHCVEFDPDIVGGDNTFADIHEIAHKLREETPEFFNTLSRVPVTFQTVHYSREYPVHLRIQRPIISLNHHSEIVSVFWHPLLVGPLQVHTDDVEPFYKAYKHLYTMINSYKSIYKIRMVAGDLISFNNRRVLHGRASYSNQKGTRHLQGTYVEISEFQSRLQVLHNKLGDGRPATRCGSLDWQ</sequence>
<dbReference type="FunFam" id="3.30.2020.30:FF:000002">
    <property type="entry name" value="Putative gamma-butyrobetaine dioxygenase"/>
    <property type="match status" value="1"/>
</dbReference>
<organism evidence="12 13">
    <name type="scientific">Candidula unifasciata</name>
    <dbReference type="NCBI Taxonomy" id="100452"/>
    <lineage>
        <taxon>Eukaryota</taxon>
        <taxon>Metazoa</taxon>
        <taxon>Spiralia</taxon>
        <taxon>Lophotrochozoa</taxon>
        <taxon>Mollusca</taxon>
        <taxon>Gastropoda</taxon>
        <taxon>Heterobranchia</taxon>
        <taxon>Euthyneura</taxon>
        <taxon>Panpulmonata</taxon>
        <taxon>Eupulmonata</taxon>
        <taxon>Stylommatophora</taxon>
        <taxon>Helicina</taxon>
        <taxon>Helicoidea</taxon>
        <taxon>Geomitridae</taxon>
        <taxon>Candidula</taxon>
    </lineage>
</organism>
<dbReference type="GO" id="GO:0045329">
    <property type="term" value="P:carnitine biosynthetic process"/>
    <property type="evidence" value="ECO:0007669"/>
    <property type="project" value="UniProtKB-KW"/>
</dbReference>
<protein>
    <recommendedName>
        <fullName evidence="14">Gamma-butyrobetaine dioxygenase</fullName>
    </recommendedName>
</protein>
<keyword evidence="7" id="KW-0223">Dioxygenase</keyword>
<dbReference type="OrthoDB" id="406634at2759"/>
<dbReference type="SUPFAM" id="SSF51197">
    <property type="entry name" value="Clavaminate synthase-like"/>
    <property type="match status" value="1"/>
</dbReference>
<dbReference type="PANTHER" id="PTHR10696">
    <property type="entry name" value="GAMMA-BUTYROBETAINE HYDROXYLASE-RELATED"/>
    <property type="match status" value="1"/>
</dbReference>
<evidence type="ECO:0000259" key="11">
    <source>
        <dbReference type="Pfam" id="PF06155"/>
    </source>
</evidence>
<dbReference type="GO" id="GO:0005739">
    <property type="term" value="C:mitochondrion"/>
    <property type="evidence" value="ECO:0007669"/>
    <property type="project" value="TreeGrafter"/>
</dbReference>
<dbReference type="FunFam" id="3.60.130.10:FF:000001">
    <property type="entry name" value="Trimethyllysine dioxygenase, mitochondrial"/>
    <property type="match status" value="1"/>
</dbReference>
<evidence type="ECO:0000256" key="3">
    <source>
        <dbReference type="ARBA" id="ARBA00005022"/>
    </source>
</evidence>
<evidence type="ECO:0000256" key="5">
    <source>
        <dbReference type="ARBA" id="ARBA00022723"/>
    </source>
</evidence>
<dbReference type="EMBL" id="CAJHNH020001424">
    <property type="protein sequence ID" value="CAG5123019.1"/>
    <property type="molecule type" value="Genomic_DNA"/>
</dbReference>
<keyword evidence="9" id="KW-0408">Iron</keyword>
<dbReference type="Gene3D" id="3.30.2020.30">
    <property type="match status" value="1"/>
</dbReference>
<comment type="cofactor">
    <cofactor evidence="1">
        <name>Fe(2+)</name>
        <dbReference type="ChEBI" id="CHEBI:29033"/>
    </cofactor>
</comment>
<dbReference type="InterPro" id="IPR003819">
    <property type="entry name" value="TauD/TfdA-like"/>
</dbReference>
<evidence type="ECO:0000256" key="9">
    <source>
        <dbReference type="ARBA" id="ARBA00023004"/>
    </source>
</evidence>
<dbReference type="Proteomes" id="UP000678393">
    <property type="component" value="Unassembled WGS sequence"/>
</dbReference>
<evidence type="ECO:0008006" key="14">
    <source>
        <dbReference type="Google" id="ProtNLM"/>
    </source>
</evidence>
<keyword evidence="8" id="KW-0560">Oxidoreductase</keyword>
<dbReference type="Pfam" id="PF02668">
    <property type="entry name" value="TauD"/>
    <property type="match status" value="1"/>
</dbReference>
<dbReference type="Pfam" id="PF06155">
    <property type="entry name" value="GBBH-like_N"/>
    <property type="match status" value="1"/>
</dbReference>
<evidence type="ECO:0000256" key="8">
    <source>
        <dbReference type="ARBA" id="ARBA00023002"/>
    </source>
</evidence>
<evidence type="ECO:0000256" key="7">
    <source>
        <dbReference type="ARBA" id="ARBA00022964"/>
    </source>
</evidence>
<comment type="similarity">
    <text evidence="4">Belongs to the gamma-BBH/TMLD family.</text>
</comment>
<dbReference type="AlphaFoldDB" id="A0A8S3Z1U5"/>